<reference evidence="2 3" key="1">
    <citation type="submission" date="2018-06" db="EMBL/GenBank/DDBJ databases">
        <title>Complete Genomes of Monosporascus.</title>
        <authorList>
            <person name="Robinson A.J."/>
            <person name="Natvig D.O."/>
        </authorList>
    </citation>
    <scope>NUCLEOTIDE SEQUENCE [LARGE SCALE GENOMIC DNA]</scope>
    <source>
        <strain evidence="2 3">CBS 609.92</strain>
    </source>
</reference>
<gene>
    <name evidence="2" type="ORF">DL762_008505</name>
</gene>
<dbReference type="EMBL" id="QJNS01000361">
    <property type="protein sequence ID" value="RYO78788.1"/>
    <property type="molecule type" value="Genomic_DNA"/>
</dbReference>
<sequence length="166" mass="18924">MAVLEALPEIKVTVRVEGKNCVEYEDPDAADIQASCPTSYKYIESVDYAEFRIHFHVDSDYNWDYMEHSLGVVVHVDNQELARTCLIKRQSDLDVYGRRVLLDDTTKARIEKDREVAKNLGIITVKLCRITLYANYCIPDSTQLKSSSLELTEKSFKGNEISHGTT</sequence>
<dbReference type="PANTHER" id="PTHR36223:SF1">
    <property type="entry name" value="TRANSCRIPTION ELONGATION FACTOR EAF N-TERMINAL DOMAIN-CONTAINING PROTEIN"/>
    <property type="match status" value="1"/>
</dbReference>
<dbReference type="Proteomes" id="UP000294003">
    <property type="component" value="Unassembled WGS sequence"/>
</dbReference>
<evidence type="ECO:0000313" key="3">
    <source>
        <dbReference type="Proteomes" id="UP000294003"/>
    </source>
</evidence>
<protein>
    <recommendedName>
        <fullName evidence="1">DUF7918 domain-containing protein</fullName>
    </recommendedName>
</protein>
<proteinExistence type="predicted"/>
<keyword evidence="3" id="KW-1185">Reference proteome</keyword>
<accession>A0ABY0GZY1</accession>
<dbReference type="InterPro" id="IPR057678">
    <property type="entry name" value="DUF7918"/>
</dbReference>
<feature type="domain" description="DUF7918" evidence="1">
    <location>
        <begin position="10"/>
        <end position="91"/>
    </location>
</feature>
<dbReference type="PANTHER" id="PTHR36223">
    <property type="entry name" value="BETA-LACTAMASE-TYPE TRANSPEPTIDASE FOLD DOMAIN CONTAINING PROTEIN"/>
    <property type="match status" value="1"/>
</dbReference>
<dbReference type="Pfam" id="PF25534">
    <property type="entry name" value="DUF7918"/>
    <property type="match status" value="2"/>
</dbReference>
<name>A0ABY0GZY1_9PEZI</name>
<feature type="domain" description="DUF7918" evidence="1">
    <location>
        <begin position="103"/>
        <end position="166"/>
    </location>
</feature>
<organism evidence="2 3">
    <name type="scientific">Monosporascus cannonballus</name>
    <dbReference type="NCBI Taxonomy" id="155416"/>
    <lineage>
        <taxon>Eukaryota</taxon>
        <taxon>Fungi</taxon>
        <taxon>Dikarya</taxon>
        <taxon>Ascomycota</taxon>
        <taxon>Pezizomycotina</taxon>
        <taxon>Sordariomycetes</taxon>
        <taxon>Xylariomycetidae</taxon>
        <taxon>Xylariales</taxon>
        <taxon>Xylariales incertae sedis</taxon>
        <taxon>Monosporascus</taxon>
    </lineage>
</organism>
<evidence type="ECO:0000313" key="2">
    <source>
        <dbReference type="EMBL" id="RYO78788.1"/>
    </source>
</evidence>
<evidence type="ECO:0000259" key="1">
    <source>
        <dbReference type="Pfam" id="PF25534"/>
    </source>
</evidence>
<comment type="caution">
    <text evidence="2">The sequence shown here is derived from an EMBL/GenBank/DDBJ whole genome shotgun (WGS) entry which is preliminary data.</text>
</comment>